<proteinExistence type="predicted"/>
<protein>
    <recommendedName>
        <fullName evidence="3">CBS domain-containing protein</fullName>
    </recommendedName>
</protein>
<dbReference type="InterPro" id="IPR046342">
    <property type="entry name" value="CBS_dom_sf"/>
</dbReference>
<dbReference type="PROSITE" id="PS51371">
    <property type="entry name" value="CBS"/>
    <property type="match status" value="2"/>
</dbReference>
<dbReference type="SMART" id="SM00116">
    <property type="entry name" value="CBS"/>
    <property type="match status" value="2"/>
</dbReference>
<evidence type="ECO:0000259" key="3">
    <source>
        <dbReference type="PROSITE" id="PS51371"/>
    </source>
</evidence>
<keyword evidence="1 2" id="KW-0129">CBS domain</keyword>
<reference evidence="4 5" key="1">
    <citation type="journal article" date="2016" name="Nat. Commun.">
        <title>Thousands of microbial genomes shed light on interconnected biogeochemical processes in an aquifer system.</title>
        <authorList>
            <person name="Anantharaman K."/>
            <person name="Brown C.T."/>
            <person name="Hug L.A."/>
            <person name="Sharon I."/>
            <person name="Castelle C.J."/>
            <person name="Probst A.J."/>
            <person name="Thomas B.C."/>
            <person name="Singh A."/>
            <person name="Wilkins M.J."/>
            <person name="Karaoz U."/>
            <person name="Brodie E.L."/>
            <person name="Williams K.H."/>
            <person name="Hubbard S.S."/>
            <person name="Banfield J.F."/>
        </authorList>
    </citation>
    <scope>NUCLEOTIDE SEQUENCE [LARGE SCALE GENOMIC DNA]</scope>
</reference>
<accession>A0A1F5S444</accession>
<evidence type="ECO:0000256" key="1">
    <source>
        <dbReference type="ARBA" id="ARBA00023122"/>
    </source>
</evidence>
<dbReference type="InterPro" id="IPR000644">
    <property type="entry name" value="CBS_dom"/>
</dbReference>
<dbReference type="InterPro" id="IPR051257">
    <property type="entry name" value="Diverse_CBS-Domain"/>
</dbReference>
<dbReference type="CDD" id="cd04586">
    <property type="entry name" value="CBS_pair_BON_assoc"/>
    <property type="match status" value="1"/>
</dbReference>
<dbReference type="EMBL" id="MFGA01000006">
    <property type="protein sequence ID" value="OGF21439.1"/>
    <property type="molecule type" value="Genomic_DNA"/>
</dbReference>
<evidence type="ECO:0000256" key="2">
    <source>
        <dbReference type="PROSITE-ProRule" id="PRU00703"/>
    </source>
</evidence>
<dbReference type="SUPFAM" id="SSF54631">
    <property type="entry name" value="CBS-domain pair"/>
    <property type="match status" value="1"/>
</dbReference>
<sequence length="149" mass="16785">MLVKEVMIKNVITLRAEQTLAEAAEVLVGKNISGAPVVGRGNKLVGMISEKDLFKALYPDSKDILLHIKSWFEKEKIKYKVEKKKKTIIKDLMTKTVVSVGEEDAILKAGALMLSTNIHRLPVLRDGKLVGIVSRRDIFRKLLKEKFDL</sequence>
<feature type="domain" description="CBS" evidence="3">
    <location>
        <begin position="93"/>
        <end position="149"/>
    </location>
</feature>
<dbReference type="Pfam" id="PF00571">
    <property type="entry name" value="CBS"/>
    <property type="match status" value="2"/>
</dbReference>
<dbReference type="Proteomes" id="UP000177407">
    <property type="component" value="Unassembled WGS sequence"/>
</dbReference>
<evidence type="ECO:0000313" key="4">
    <source>
        <dbReference type="EMBL" id="OGF21439.1"/>
    </source>
</evidence>
<comment type="caution">
    <text evidence="4">The sequence shown here is derived from an EMBL/GenBank/DDBJ whole genome shotgun (WGS) entry which is preliminary data.</text>
</comment>
<gene>
    <name evidence="4" type="ORF">A2257_00610</name>
</gene>
<feature type="domain" description="CBS" evidence="3">
    <location>
        <begin position="7"/>
        <end position="64"/>
    </location>
</feature>
<organism evidence="4 5">
    <name type="scientific">Candidatus Falkowbacteria bacterium RIFOXYA2_FULL_38_12</name>
    <dbReference type="NCBI Taxonomy" id="1797993"/>
    <lineage>
        <taxon>Bacteria</taxon>
        <taxon>Candidatus Falkowiibacteriota</taxon>
    </lineage>
</organism>
<evidence type="ECO:0000313" key="5">
    <source>
        <dbReference type="Proteomes" id="UP000177407"/>
    </source>
</evidence>
<name>A0A1F5S444_9BACT</name>
<dbReference type="PANTHER" id="PTHR43080:SF2">
    <property type="entry name" value="CBS DOMAIN-CONTAINING PROTEIN"/>
    <property type="match status" value="1"/>
</dbReference>
<dbReference type="AlphaFoldDB" id="A0A1F5S444"/>
<dbReference type="PANTHER" id="PTHR43080">
    <property type="entry name" value="CBS DOMAIN-CONTAINING PROTEIN CBSX3, MITOCHONDRIAL"/>
    <property type="match status" value="1"/>
</dbReference>
<dbReference type="Gene3D" id="3.10.580.10">
    <property type="entry name" value="CBS-domain"/>
    <property type="match status" value="1"/>
</dbReference>